<dbReference type="CDD" id="cd01949">
    <property type="entry name" value="GGDEF"/>
    <property type="match status" value="1"/>
</dbReference>
<dbReference type="Proteomes" id="UP000003374">
    <property type="component" value="Unassembled WGS sequence"/>
</dbReference>
<dbReference type="GO" id="GO:0043709">
    <property type="term" value="P:cell adhesion involved in single-species biofilm formation"/>
    <property type="evidence" value="ECO:0007669"/>
    <property type="project" value="TreeGrafter"/>
</dbReference>
<dbReference type="eggNOG" id="COG3706">
    <property type="taxonomic scope" value="Bacteria"/>
</dbReference>
<sequence length="679" mass="74795">MNAAIGPQANQPSLLKAGRTWWRDAMAGALVAFPLVAVAVLGIVIVTRVESTLRQQVIQSLETTLRASHEALRIWANERQQQLRHIAGNRELRALVGSAPDASKRPLHRAAPTSLAISAHLDKLLSGNGAWHYFIIDTTLRGLTSKEKDATTARLIARQRPDLMNRLFAGEAVLIPPIKAESKPGTHSTVLRPAMFAATPITSANGSILAALMIRIDPLLSFSEVAHVGRIGASGETYFFDRETRMLTASRFTDQLRRIGLIPKDASSILTVSIRNPGVDLTRGEVPTVPIEQRPPTLMARSAIVQQAAGHSAIGYRDYRGVWVLGAWLWDKPLGIGLATEIDENEALAAYHTTRDLFMGALALTVIIAGTTLFGLLTLRWKTEQRIRTLAMFPDKNPMPVLRIDNPLTVGYANGPARRFLGLIQDADGILAPPEWRAVVTRIFKDGRHRSLEIEQDGAIYSFVLTPIPESGIIYAYGQDVTQQKWAEGYLRELSIRDSLTGLANRRHFDEFLDQQWRQLMRSNARIALLFIDIDHFKGYNDRYGHQAGDACLKKIAAVIAGAARRAGDLAARYGGEEFVVVLAQVERPYAQDTAETLRRAVENLAIPHQDSKTASYVTVSIGLVCAKPDAALSASRLLEAADKALYRAKSRGRNRVEFATLKPPQVASPQTRKSHKLK</sequence>
<comment type="caution">
    <text evidence="6">The sequence shown here is derived from an EMBL/GenBank/DDBJ whole genome shotgun (WGS) entry which is preliminary data.</text>
</comment>
<dbReference type="EMBL" id="AAOF01000001">
    <property type="protein sequence ID" value="EAR23067.1"/>
    <property type="molecule type" value="Genomic_DNA"/>
</dbReference>
<evidence type="ECO:0000256" key="3">
    <source>
        <dbReference type="ARBA" id="ARBA00034247"/>
    </source>
</evidence>
<dbReference type="FunFam" id="3.30.70.270:FF:000001">
    <property type="entry name" value="Diguanylate cyclase domain protein"/>
    <property type="match status" value="1"/>
</dbReference>
<reference evidence="6 7" key="1">
    <citation type="submission" date="2006-02" db="EMBL/GenBank/DDBJ databases">
        <authorList>
            <person name="Waterbury J."/>
            <person name="Ferriera S."/>
            <person name="Johnson J."/>
            <person name="Kravitz S."/>
            <person name="Halpern A."/>
            <person name="Remington K."/>
            <person name="Beeson K."/>
            <person name="Tran B."/>
            <person name="Rogers Y.-H."/>
            <person name="Friedman R."/>
            <person name="Venter J.C."/>
        </authorList>
    </citation>
    <scope>NUCLEOTIDE SEQUENCE [LARGE SCALE GENOMIC DNA]</scope>
    <source>
        <strain evidence="6 7">Nb-231</strain>
    </source>
</reference>
<dbReference type="Gene3D" id="3.30.70.270">
    <property type="match status" value="1"/>
</dbReference>
<keyword evidence="4" id="KW-0812">Transmembrane</keyword>
<dbReference type="NCBIfam" id="TIGR00254">
    <property type="entry name" value="GGDEF"/>
    <property type="match status" value="1"/>
</dbReference>
<dbReference type="InterPro" id="IPR029787">
    <property type="entry name" value="Nucleotide_cyclase"/>
</dbReference>
<comment type="catalytic activity">
    <reaction evidence="3">
        <text>2 GTP = 3',3'-c-di-GMP + 2 diphosphate</text>
        <dbReference type="Rhea" id="RHEA:24898"/>
        <dbReference type="ChEBI" id="CHEBI:33019"/>
        <dbReference type="ChEBI" id="CHEBI:37565"/>
        <dbReference type="ChEBI" id="CHEBI:58805"/>
        <dbReference type="EC" id="2.7.7.65"/>
    </reaction>
</comment>
<evidence type="ECO:0000256" key="4">
    <source>
        <dbReference type="SAM" id="Phobius"/>
    </source>
</evidence>
<dbReference type="PANTHER" id="PTHR45138">
    <property type="entry name" value="REGULATORY COMPONENTS OF SENSORY TRANSDUCTION SYSTEM"/>
    <property type="match status" value="1"/>
</dbReference>
<dbReference type="PROSITE" id="PS50887">
    <property type="entry name" value="GGDEF"/>
    <property type="match status" value="1"/>
</dbReference>
<dbReference type="GO" id="GO:1902201">
    <property type="term" value="P:negative regulation of bacterial-type flagellum-dependent cell motility"/>
    <property type="evidence" value="ECO:0007669"/>
    <property type="project" value="TreeGrafter"/>
</dbReference>
<evidence type="ECO:0000313" key="7">
    <source>
        <dbReference type="Proteomes" id="UP000003374"/>
    </source>
</evidence>
<dbReference type="GO" id="GO:0005886">
    <property type="term" value="C:plasma membrane"/>
    <property type="evidence" value="ECO:0007669"/>
    <property type="project" value="TreeGrafter"/>
</dbReference>
<organism evidence="6 7">
    <name type="scientific">Nitrococcus mobilis Nb-231</name>
    <dbReference type="NCBI Taxonomy" id="314278"/>
    <lineage>
        <taxon>Bacteria</taxon>
        <taxon>Pseudomonadati</taxon>
        <taxon>Pseudomonadota</taxon>
        <taxon>Gammaproteobacteria</taxon>
        <taxon>Chromatiales</taxon>
        <taxon>Ectothiorhodospiraceae</taxon>
        <taxon>Nitrococcus</taxon>
    </lineage>
</organism>
<keyword evidence="4" id="KW-0472">Membrane</keyword>
<evidence type="ECO:0000259" key="5">
    <source>
        <dbReference type="PROSITE" id="PS50887"/>
    </source>
</evidence>
<name>A4BL79_9GAMM</name>
<proteinExistence type="predicted"/>
<keyword evidence="7" id="KW-1185">Reference proteome</keyword>
<accession>A4BL79</accession>
<dbReference type="InterPro" id="IPR000160">
    <property type="entry name" value="GGDEF_dom"/>
</dbReference>
<dbReference type="RefSeq" id="WP_005003937.1">
    <property type="nucleotide sequence ID" value="NZ_CH672427.1"/>
</dbReference>
<evidence type="ECO:0000313" key="6">
    <source>
        <dbReference type="EMBL" id="EAR23067.1"/>
    </source>
</evidence>
<dbReference type="GO" id="GO:0052621">
    <property type="term" value="F:diguanylate cyclase activity"/>
    <property type="evidence" value="ECO:0007669"/>
    <property type="project" value="UniProtKB-EC"/>
</dbReference>
<dbReference type="SUPFAM" id="SSF55073">
    <property type="entry name" value="Nucleotide cyclase"/>
    <property type="match status" value="1"/>
</dbReference>
<dbReference type="InterPro" id="IPR043128">
    <property type="entry name" value="Rev_trsase/Diguanyl_cyclase"/>
</dbReference>
<dbReference type="EC" id="2.7.7.65" evidence="2"/>
<dbReference type="PANTHER" id="PTHR45138:SF9">
    <property type="entry name" value="DIGUANYLATE CYCLASE DGCM-RELATED"/>
    <property type="match status" value="1"/>
</dbReference>
<evidence type="ECO:0000256" key="2">
    <source>
        <dbReference type="ARBA" id="ARBA00012528"/>
    </source>
</evidence>
<protein>
    <recommendedName>
        <fullName evidence="2">diguanylate cyclase</fullName>
        <ecNumber evidence="2">2.7.7.65</ecNumber>
    </recommendedName>
</protein>
<keyword evidence="4" id="KW-1133">Transmembrane helix</keyword>
<dbReference type="InterPro" id="IPR050469">
    <property type="entry name" value="Diguanylate_Cyclase"/>
</dbReference>
<dbReference type="STRING" id="314278.NB231_14643"/>
<gene>
    <name evidence="6" type="ORF">NB231_14643</name>
</gene>
<dbReference type="HOGENOM" id="CLU_404820_0_0_6"/>
<feature type="domain" description="GGDEF" evidence="5">
    <location>
        <begin position="525"/>
        <end position="662"/>
    </location>
</feature>
<dbReference type="Pfam" id="PF00990">
    <property type="entry name" value="GGDEF"/>
    <property type="match status" value="1"/>
</dbReference>
<dbReference type="AlphaFoldDB" id="A4BL79"/>
<feature type="transmembrane region" description="Helical" evidence="4">
    <location>
        <begin position="25"/>
        <end position="46"/>
    </location>
</feature>
<comment type="cofactor">
    <cofactor evidence="1">
        <name>Mg(2+)</name>
        <dbReference type="ChEBI" id="CHEBI:18420"/>
    </cofactor>
</comment>
<dbReference type="SMART" id="SM00267">
    <property type="entry name" value="GGDEF"/>
    <property type="match status" value="1"/>
</dbReference>
<evidence type="ECO:0000256" key="1">
    <source>
        <dbReference type="ARBA" id="ARBA00001946"/>
    </source>
</evidence>
<dbReference type="eggNOG" id="COG0834">
    <property type="taxonomic scope" value="Bacteria"/>
</dbReference>
<feature type="transmembrane region" description="Helical" evidence="4">
    <location>
        <begin position="357"/>
        <end position="379"/>
    </location>
</feature>